<evidence type="ECO:0000313" key="3">
    <source>
        <dbReference type="Proteomes" id="UP000236728"/>
    </source>
</evidence>
<dbReference type="EMBL" id="FNVA01000004">
    <property type="protein sequence ID" value="SEG37176.1"/>
    <property type="molecule type" value="Genomic_DNA"/>
</dbReference>
<dbReference type="AlphaFoldDB" id="A0A1H5ZP53"/>
<evidence type="ECO:0000256" key="1">
    <source>
        <dbReference type="SAM" id="Phobius"/>
    </source>
</evidence>
<proteinExistence type="predicted"/>
<keyword evidence="3" id="KW-1185">Reference proteome</keyword>
<reference evidence="2 3" key="1">
    <citation type="submission" date="2016-10" db="EMBL/GenBank/DDBJ databases">
        <authorList>
            <person name="de Groot N.N."/>
        </authorList>
    </citation>
    <scope>NUCLEOTIDE SEQUENCE [LARGE SCALE GENOMIC DNA]</scope>
    <source>
        <strain evidence="2 3">DSM 22489</strain>
    </source>
</reference>
<protein>
    <recommendedName>
        <fullName evidence="4">Adenylate cyclase</fullName>
    </recommendedName>
</protein>
<gene>
    <name evidence="2" type="ORF">SAMN05421819_2737</name>
</gene>
<name>A0A1H5ZP53_9BACT</name>
<keyword evidence="1" id="KW-0472">Membrane</keyword>
<dbReference type="RefSeq" id="WP_103933605.1">
    <property type="nucleotide sequence ID" value="NZ_FNVA01000004.1"/>
</dbReference>
<keyword evidence="1" id="KW-0812">Transmembrane</keyword>
<dbReference type="Proteomes" id="UP000236728">
    <property type="component" value="Unassembled WGS sequence"/>
</dbReference>
<feature type="transmembrane region" description="Helical" evidence="1">
    <location>
        <begin position="156"/>
        <end position="178"/>
    </location>
</feature>
<organism evidence="2 3">
    <name type="scientific">Bryocella elongata</name>
    <dbReference type="NCBI Taxonomy" id="863522"/>
    <lineage>
        <taxon>Bacteria</taxon>
        <taxon>Pseudomonadati</taxon>
        <taxon>Acidobacteriota</taxon>
        <taxon>Terriglobia</taxon>
        <taxon>Terriglobales</taxon>
        <taxon>Acidobacteriaceae</taxon>
        <taxon>Bryocella</taxon>
    </lineage>
</organism>
<evidence type="ECO:0000313" key="2">
    <source>
        <dbReference type="EMBL" id="SEG37176.1"/>
    </source>
</evidence>
<keyword evidence="1" id="KW-1133">Transmembrane helix</keyword>
<sequence length="444" mass="49638">MIAPRTVAETPSVEQQRRQVERILASVTFRKSHKLASFLRFICEQTQKGKTSSIHEQNIGVEVFGRTEGYHIGEDSIVRSQARFLRLRLQEYYSTEGKEDAIVLTIPKGSYVPEFQFREPEVAATAGASAPIPVPSAVPVQVLAELEPEPGSRRHIYIRTAIAIGVGLVLCLAMIAGWRLRLADRAAAHVPLDQRFWASIFDPQRTTILVPADSSLVLMDEFIGREIQLPDYMTKHYRELTPPKGMEHLWQVLLTSQYTNVADLRMVSALQRIPEVDHSKTQIRFARDVSLSELKQNNVILIGSARANPWVDLFEPFGRFRVGYDPLTRVNMVQNRDPGPGEKSEYVEIGDDREHLAYGVVAYLPSLDTRSSSLLIGGTSKAGTEAAAEFLLSPDFLPFLKKISQEGRAIPHFELLLSAQNLNGTSYQSNVLCYHVLTGAPSSR</sequence>
<dbReference type="OrthoDB" id="100177at2"/>
<accession>A0A1H5ZP53</accession>
<evidence type="ECO:0008006" key="4">
    <source>
        <dbReference type="Google" id="ProtNLM"/>
    </source>
</evidence>